<evidence type="ECO:0000313" key="1">
    <source>
        <dbReference type="EMBL" id="MFK8293067.1"/>
    </source>
</evidence>
<proteinExistence type="predicted"/>
<dbReference type="Proteomes" id="UP001622370">
    <property type="component" value="Unassembled WGS sequence"/>
</dbReference>
<accession>A0ABW8Q9K5</accession>
<organism evidence="1 2">
    <name type="scientific">Capnocytophaga stomatis</name>
    <dbReference type="NCBI Taxonomy" id="1848904"/>
    <lineage>
        <taxon>Bacteria</taxon>
        <taxon>Pseudomonadati</taxon>
        <taxon>Bacteroidota</taxon>
        <taxon>Flavobacteriia</taxon>
        <taxon>Flavobacteriales</taxon>
        <taxon>Flavobacteriaceae</taxon>
        <taxon>Capnocytophaga</taxon>
    </lineage>
</organism>
<protein>
    <submittedName>
        <fullName evidence="1">Uncharacterized protein</fullName>
    </submittedName>
</protein>
<comment type="caution">
    <text evidence="1">The sequence shown here is derived from an EMBL/GenBank/DDBJ whole genome shotgun (WGS) entry which is preliminary data.</text>
</comment>
<dbReference type="RefSeq" id="WP_203969083.1">
    <property type="nucleotide sequence ID" value="NZ_BOPK01000002.1"/>
</dbReference>
<keyword evidence="2" id="KW-1185">Reference proteome</keyword>
<gene>
    <name evidence="1" type="ORF">ACI76L_04660</name>
</gene>
<name>A0ABW8Q9K5_9FLAO</name>
<sequence length="174" mass="19347">MKYAVMIGSNMFIGTSGVLRVEVNGRLKEFLNVREIFRERSEGSYLAVDCDIKDTKNKREIKLFKNKPVAIDKSVKIQSSHNIVEARREDNSTIIKIEQITPNDHSLPKSGPIPEMLKKYPIDAILRITGDFYAGDYHIFANNYEMIIGGGITIAGGLSVGTDGMILTSMGFGM</sequence>
<reference evidence="1 2" key="1">
    <citation type="journal article" date="2016" name="Sci. Rep.">
        <title>Whole genome sequencing identifies a novel species of the genus Capnocytophaga isolated from dog and cat bite wounds in humans.</title>
        <authorList>
            <person name="Zangenah S."/>
            <person name="Abbasi N."/>
            <person name="Andersson A.F."/>
            <person name="Bergman P."/>
        </authorList>
    </citation>
    <scope>NUCLEOTIDE SEQUENCE [LARGE SCALE GENOMIC DNA]</scope>
    <source>
        <strain evidence="1 2">W5</strain>
    </source>
</reference>
<evidence type="ECO:0000313" key="2">
    <source>
        <dbReference type="Proteomes" id="UP001622370"/>
    </source>
</evidence>
<dbReference type="EMBL" id="JBJGWJ010000002">
    <property type="protein sequence ID" value="MFK8293067.1"/>
    <property type="molecule type" value="Genomic_DNA"/>
</dbReference>